<dbReference type="GO" id="GO:0004674">
    <property type="term" value="F:protein serine/threonine kinase activity"/>
    <property type="evidence" value="ECO:0007669"/>
    <property type="project" value="UniProtKB-EC"/>
</dbReference>
<evidence type="ECO:0000313" key="11">
    <source>
        <dbReference type="EMBL" id="KAK5291233.1"/>
    </source>
</evidence>
<dbReference type="InterPro" id="IPR044865">
    <property type="entry name" value="MRH_dom"/>
</dbReference>
<feature type="chain" id="PRO_5046733876" description="Endoplasmic reticulum lectin" evidence="9">
    <location>
        <begin position="18"/>
        <end position="485"/>
    </location>
</feature>
<dbReference type="PROSITE" id="PS51914">
    <property type="entry name" value="MRH"/>
    <property type="match status" value="1"/>
</dbReference>
<dbReference type="EMBL" id="JAVRRA010000162">
    <property type="protein sequence ID" value="KAK5291233.1"/>
    <property type="molecule type" value="Genomic_DNA"/>
</dbReference>
<keyword evidence="7" id="KW-0472">Membrane</keyword>
<keyword evidence="11" id="KW-0418">Kinase</keyword>
<reference evidence="11 12" key="1">
    <citation type="submission" date="2023-08" db="EMBL/GenBank/DDBJ databases">
        <title>Black Yeasts Isolated from many extreme environments.</title>
        <authorList>
            <person name="Coleine C."/>
            <person name="Stajich J.E."/>
            <person name="Selbmann L."/>
        </authorList>
    </citation>
    <scope>NUCLEOTIDE SEQUENCE [LARGE SCALE GENOMIC DNA]</scope>
    <source>
        <strain evidence="11 12">CCFEE 536</strain>
    </source>
</reference>
<evidence type="ECO:0000256" key="9">
    <source>
        <dbReference type="SAM" id="SignalP"/>
    </source>
</evidence>
<keyword evidence="3 9" id="KW-0732">Signal</keyword>
<dbReference type="PANTHER" id="PTHR15414">
    <property type="entry name" value="OS-9-RELATED"/>
    <property type="match status" value="1"/>
</dbReference>
<name>A0ABR0MA65_9PEZI</name>
<keyword evidence="4 7" id="KW-0430">Lectin</keyword>
<keyword evidence="11" id="KW-0808">Transferase</keyword>
<accession>A0ABR0MA65</accession>
<dbReference type="Gene3D" id="2.70.130.10">
    <property type="entry name" value="Mannose-6-phosphate receptor binding domain"/>
    <property type="match status" value="1"/>
</dbReference>
<protein>
    <recommendedName>
        <fullName evidence="7">Endoplasmic reticulum lectin</fullName>
    </recommendedName>
    <alternativeName>
        <fullName evidence="7">Protein OS-9 homolog</fullName>
    </alternativeName>
</protein>
<sequence>MIRHFWALPAFLRLGLAGQHTFSIHDDLLAFPQYEVIFSESFVSEEHASLRLAHAAAKSQTAYQGHIPDSSSGSELSQHYQADPGIPGFEDDEQSPLDELQETYERVVLEGMPYLCTIPIVAPPAPENHTMSREEEENELMRATDRGLEALKGMQGNCVYFMSGWWSYQYCYDEGVKQFHQLPPSRGVPVYPPQEDPSVQSFTLGRLGGSPPRKQVSDDEEPKAQSEGVGEIAKLETKGETRYLVQRLAGGTTCDLTGRERKIEVQFHCNPQSSDRIALIKEVSTCSYLMVIDTPRLCNDVAFSPPAKNKPNAITCQEIVAEADIPAWESARASLASAMLSPQPPLADAAPNPTIGGTEVGAKKDVGGPGKEIQKSVIVGGGTETYVDTLASSDGGHMSDEEIKKALGAVRPQDLDKIKQQIERVAGGKGWKLDIVDTPRGREFRGVIDADKEDGEEVGEAGEGEGEGEGESEGEGSEETYREEL</sequence>
<dbReference type="InterPro" id="IPR009011">
    <property type="entry name" value="Man6P_isomerase_rcpt-bd_dom_sf"/>
</dbReference>
<dbReference type="SUPFAM" id="SSF50911">
    <property type="entry name" value="Mannose 6-phosphate receptor domain"/>
    <property type="match status" value="1"/>
</dbReference>
<comment type="similarity">
    <text evidence="2 7">Belongs to the OS-9 family.</text>
</comment>
<comment type="subcellular location">
    <subcellularLocation>
        <location evidence="1 7">Endoplasmic reticulum membrane</location>
        <topology evidence="1 7">Peripheral membrane protein</topology>
        <orientation evidence="1 7">Lumenal side</orientation>
    </subcellularLocation>
</comment>
<keyword evidence="6" id="KW-1015">Disulfide bond</keyword>
<feature type="signal peptide" evidence="9">
    <location>
        <begin position="1"/>
        <end position="17"/>
    </location>
</feature>
<evidence type="ECO:0000313" key="12">
    <source>
        <dbReference type="Proteomes" id="UP001357485"/>
    </source>
</evidence>
<keyword evidence="5 7" id="KW-0256">Endoplasmic reticulum</keyword>
<feature type="compositionally biased region" description="Acidic residues" evidence="8">
    <location>
        <begin position="451"/>
        <end position="478"/>
    </location>
</feature>
<gene>
    <name evidence="11" type="primary">RAD53_3</name>
    <name evidence="11" type="ORF">LTR16_002222</name>
</gene>
<dbReference type="PANTHER" id="PTHR15414:SF0">
    <property type="entry name" value="ENDOPLASMIC RETICULUM LECTIN 1"/>
    <property type="match status" value="1"/>
</dbReference>
<evidence type="ECO:0000256" key="7">
    <source>
        <dbReference type="RuleBase" id="RU369099"/>
    </source>
</evidence>
<feature type="region of interest" description="Disordered" evidence="8">
    <location>
        <begin position="187"/>
        <end position="229"/>
    </location>
</feature>
<feature type="region of interest" description="Disordered" evidence="8">
    <location>
        <begin position="444"/>
        <end position="485"/>
    </location>
</feature>
<evidence type="ECO:0000259" key="10">
    <source>
        <dbReference type="PROSITE" id="PS51914"/>
    </source>
</evidence>
<comment type="function">
    <text evidence="7">Lectin involved in the quality control of the secretory pathway. As a member of the endoplasmic reticulum-associated degradation lumenal (ERAD-L) surveillance system, targets misfolded endoplasmic reticulum lumenal glycoproteins for degradation.</text>
</comment>
<evidence type="ECO:0000256" key="2">
    <source>
        <dbReference type="ARBA" id="ARBA00009918"/>
    </source>
</evidence>
<proteinExistence type="inferred from homology"/>
<evidence type="ECO:0000256" key="4">
    <source>
        <dbReference type="ARBA" id="ARBA00022734"/>
    </source>
</evidence>
<feature type="domain" description="MRH" evidence="10">
    <location>
        <begin position="156"/>
        <end position="300"/>
    </location>
</feature>
<evidence type="ECO:0000256" key="3">
    <source>
        <dbReference type="ARBA" id="ARBA00022729"/>
    </source>
</evidence>
<dbReference type="Proteomes" id="UP001357485">
    <property type="component" value="Unassembled WGS sequence"/>
</dbReference>
<evidence type="ECO:0000256" key="1">
    <source>
        <dbReference type="ARBA" id="ARBA00004367"/>
    </source>
</evidence>
<feature type="region of interest" description="Disordered" evidence="8">
    <location>
        <begin position="63"/>
        <end position="96"/>
    </location>
</feature>
<dbReference type="InterPro" id="IPR012913">
    <property type="entry name" value="OS9-like_dom"/>
</dbReference>
<dbReference type="InterPro" id="IPR045149">
    <property type="entry name" value="OS-9-like"/>
</dbReference>
<organism evidence="11 12">
    <name type="scientific">Cryomyces antarcticus</name>
    <dbReference type="NCBI Taxonomy" id="329879"/>
    <lineage>
        <taxon>Eukaryota</taxon>
        <taxon>Fungi</taxon>
        <taxon>Dikarya</taxon>
        <taxon>Ascomycota</taxon>
        <taxon>Pezizomycotina</taxon>
        <taxon>Dothideomycetes</taxon>
        <taxon>Dothideomycetes incertae sedis</taxon>
        <taxon>Cryomyces</taxon>
    </lineage>
</organism>
<evidence type="ECO:0000256" key="6">
    <source>
        <dbReference type="ARBA" id="ARBA00023157"/>
    </source>
</evidence>
<keyword evidence="12" id="KW-1185">Reference proteome</keyword>
<evidence type="ECO:0000256" key="5">
    <source>
        <dbReference type="ARBA" id="ARBA00022824"/>
    </source>
</evidence>
<comment type="caution">
    <text evidence="11">The sequence shown here is derived from an EMBL/GenBank/DDBJ whole genome shotgun (WGS) entry which is preliminary data.</text>
</comment>
<evidence type="ECO:0000256" key="8">
    <source>
        <dbReference type="SAM" id="MobiDB-lite"/>
    </source>
</evidence>
<dbReference type="Pfam" id="PF07915">
    <property type="entry name" value="PRKCSH"/>
    <property type="match status" value="1"/>
</dbReference>
<feature type="compositionally biased region" description="Polar residues" evidence="8">
    <location>
        <begin position="63"/>
        <end position="80"/>
    </location>
</feature>